<comment type="caution">
    <text evidence="11">The sequence shown here is derived from an EMBL/GenBank/DDBJ whole genome shotgun (WGS) entry which is preliminary data.</text>
</comment>
<evidence type="ECO:0000256" key="9">
    <source>
        <dbReference type="ARBA" id="ARBA00023180"/>
    </source>
</evidence>
<evidence type="ECO:0000256" key="6">
    <source>
        <dbReference type="ARBA" id="ARBA00022824"/>
    </source>
</evidence>
<dbReference type="Proteomes" id="UP000298416">
    <property type="component" value="Unassembled WGS sequence"/>
</dbReference>
<keyword evidence="7 10" id="KW-1133">Transmembrane helix</keyword>
<dbReference type="Pfam" id="PF08320">
    <property type="entry name" value="PIG-X"/>
    <property type="match status" value="1"/>
</dbReference>
<dbReference type="GO" id="GO:0005789">
    <property type="term" value="C:endoplasmic reticulum membrane"/>
    <property type="evidence" value="ECO:0007669"/>
    <property type="project" value="UniProtKB-SubCell"/>
</dbReference>
<comment type="similarity">
    <text evidence="3">Belongs to the PIGX family.</text>
</comment>
<evidence type="ECO:0000256" key="10">
    <source>
        <dbReference type="SAM" id="Phobius"/>
    </source>
</evidence>
<keyword evidence="5 10" id="KW-0812">Transmembrane</keyword>
<evidence type="ECO:0000256" key="7">
    <source>
        <dbReference type="ARBA" id="ARBA00022989"/>
    </source>
</evidence>
<keyword evidence="4" id="KW-0337">GPI-anchor biosynthesis</keyword>
<reference evidence="11" key="1">
    <citation type="submission" date="2018-01" db="EMBL/GenBank/DDBJ databases">
        <authorList>
            <person name="Mao J.F."/>
        </authorList>
    </citation>
    <scope>NUCLEOTIDE SEQUENCE</scope>
    <source>
        <strain evidence="11">Huo1</strain>
        <tissue evidence="11">Leaf</tissue>
    </source>
</reference>
<evidence type="ECO:0000256" key="5">
    <source>
        <dbReference type="ARBA" id="ARBA00022692"/>
    </source>
</evidence>
<protein>
    <recommendedName>
        <fullName evidence="13">Phosphatidylinositol-glycan biosynthesis class X protein</fullName>
    </recommendedName>
</protein>
<evidence type="ECO:0000256" key="4">
    <source>
        <dbReference type="ARBA" id="ARBA00022502"/>
    </source>
</evidence>
<dbReference type="InterPro" id="IPR040039">
    <property type="entry name" value="PIGX"/>
</dbReference>
<dbReference type="AlphaFoldDB" id="A0A8X8WL58"/>
<dbReference type="GO" id="GO:0006506">
    <property type="term" value="P:GPI anchor biosynthetic process"/>
    <property type="evidence" value="ECO:0007669"/>
    <property type="project" value="UniProtKB-KW"/>
</dbReference>
<proteinExistence type="inferred from homology"/>
<dbReference type="PANTHER" id="PTHR28650:SF1">
    <property type="entry name" value="PHOSPHATIDYLINOSITOL-GLYCAN BIOSYNTHESIS CLASS X PROTEIN"/>
    <property type="match status" value="1"/>
</dbReference>
<sequence>MFAISANLSGSKQFNINNRDDISRFLSDLRLSSREVLQLRFGDENSFHAMCFCDISHKHQIVRTGFDLCNCGFILHFTSGQTCSVDEYIAESYFKKYHSFIEREFDNFIANKIPLGSCKLLKDENLLMVKSLSRNVIGEGSHRWLSSSMRLKFPRELKHELTARSCEVVVIERLPSGVFADPFELQHFVQRGVFTDASVFGDTNLELPSFRSNQTVVEIHMSIDSKVPLRDEDESEIILKVPLHARYQPLGHGFSRVEFGAPDIFVCCSSTEQDVTKRLCQPIPTSLIPDKKGSPLMWEIPCGNKEHAAVVSAVTFGFAISTALLIVLTSVSYSRQ</sequence>
<organism evidence="11">
    <name type="scientific">Salvia splendens</name>
    <name type="common">Scarlet sage</name>
    <dbReference type="NCBI Taxonomy" id="180675"/>
    <lineage>
        <taxon>Eukaryota</taxon>
        <taxon>Viridiplantae</taxon>
        <taxon>Streptophyta</taxon>
        <taxon>Embryophyta</taxon>
        <taxon>Tracheophyta</taxon>
        <taxon>Spermatophyta</taxon>
        <taxon>Magnoliopsida</taxon>
        <taxon>eudicotyledons</taxon>
        <taxon>Gunneridae</taxon>
        <taxon>Pentapetalae</taxon>
        <taxon>asterids</taxon>
        <taxon>lamiids</taxon>
        <taxon>Lamiales</taxon>
        <taxon>Lamiaceae</taxon>
        <taxon>Nepetoideae</taxon>
        <taxon>Mentheae</taxon>
        <taxon>Salviinae</taxon>
        <taxon>Salvia</taxon>
        <taxon>Salvia subgen. Calosphace</taxon>
        <taxon>core Calosphace</taxon>
    </lineage>
</organism>
<name>A0A8X8WL58_SALSN</name>
<keyword evidence="6" id="KW-0256">Endoplasmic reticulum</keyword>
<reference evidence="11" key="2">
    <citation type="submission" date="2020-08" db="EMBL/GenBank/DDBJ databases">
        <title>Plant Genome Project.</title>
        <authorList>
            <person name="Zhang R.-G."/>
        </authorList>
    </citation>
    <scope>NUCLEOTIDE SEQUENCE</scope>
    <source>
        <strain evidence="11">Huo1</strain>
        <tissue evidence="11">Leaf</tissue>
    </source>
</reference>
<evidence type="ECO:0000256" key="8">
    <source>
        <dbReference type="ARBA" id="ARBA00023136"/>
    </source>
</evidence>
<evidence type="ECO:0008006" key="13">
    <source>
        <dbReference type="Google" id="ProtNLM"/>
    </source>
</evidence>
<dbReference type="InterPro" id="IPR013233">
    <property type="entry name" value="PIG-X/PBN1"/>
</dbReference>
<evidence type="ECO:0000256" key="2">
    <source>
        <dbReference type="ARBA" id="ARBA00004687"/>
    </source>
</evidence>
<evidence type="ECO:0000256" key="1">
    <source>
        <dbReference type="ARBA" id="ARBA00004389"/>
    </source>
</evidence>
<accession>A0A8X8WL58</accession>
<dbReference type="PANTHER" id="PTHR28650">
    <property type="entry name" value="PHOSPHATIDYLINOSITOL-GLYCAN BIOSYNTHESIS CLASS X PROTEIN"/>
    <property type="match status" value="1"/>
</dbReference>
<dbReference type="SMART" id="SM00780">
    <property type="entry name" value="PIG-X"/>
    <property type="match status" value="1"/>
</dbReference>
<evidence type="ECO:0000313" key="11">
    <source>
        <dbReference type="EMBL" id="KAG6397425.1"/>
    </source>
</evidence>
<keyword evidence="12" id="KW-1185">Reference proteome</keyword>
<keyword evidence="9" id="KW-0325">Glycoprotein</keyword>
<comment type="subcellular location">
    <subcellularLocation>
        <location evidence="1">Endoplasmic reticulum membrane</location>
        <topology evidence="1">Single-pass membrane protein</topology>
    </subcellularLocation>
</comment>
<gene>
    <name evidence="11" type="ORF">SASPL_143592</name>
</gene>
<keyword evidence="8 10" id="KW-0472">Membrane</keyword>
<comment type="pathway">
    <text evidence="2">Glycolipid biosynthesis; glycosylphosphatidylinositol-anchor biosynthesis.</text>
</comment>
<evidence type="ECO:0000313" key="12">
    <source>
        <dbReference type="Proteomes" id="UP000298416"/>
    </source>
</evidence>
<evidence type="ECO:0000256" key="3">
    <source>
        <dbReference type="ARBA" id="ARBA00010345"/>
    </source>
</evidence>
<feature type="transmembrane region" description="Helical" evidence="10">
    <location>
        <begin position="309"/>
        <end position="333"/>
    </location>
</feature>
<dbReference type="EMBL" id="PNBA02000016">
    <property type="protein sequence ID" value="KAG6397425.1"/>
    <property type="molecule type" value="Genomic_DNA"/>
</dbReference>